<dbReference type="OrthoDB" id="51447at2157"/>
<dbReference type="GO" id="GO:0017003">
    <property type="term" value="P:protein-heme linkage"/>
    <property type="evidence" value="ECO:0007669"/>
    <property type="project" value="InterPro"/>
</dbReference>
<dbReference type="eggNOG" id="arCOG10396">
    <property type="taxonomic scope" value="Archaea"/>
</dbReference>
<evidence type="ECO:0000313" key="3">
    <source>
        <dbReference type="EMBL" id="ADC65011.1"/>
    </source>
</evidence>
<evidence type="ECO:0000256" key="2">
    <source>
        <dbReference type="ARBA" id="ARBA00023136"/>
    </source>
</evidence>
<sequence>MKVNVKLVIGVSLIVFSIALALAFKSNISPYMTVSEVVRKGEAYNVQVNGTIVPDSTKYFPENNTRIFLLTDGKEVMKVIYTGAVSNYQEGIPAVVIGDYKDGVFYAEKLLLKCPSKYQTEG</sequence>
<dbReference type="PaxDb" id="589924-Ferp_0843"/>
<evidence type="ECO:0000256" key="1">
    <source>
        <dbReference type="ARBA" id="ARBA00004370"/>
    </source>
</evidence>
<evidence type="ECO:0000313" key="4">
    <source>
        <dbReference type="Proteomes" id="UP000002613"/>
    </source>
</evidence>
<dbReference type="GO" id="GO:0020037">
    <property type="term" value="F:heme binding"/>
    <property type="evidence" value="ECO:0007669"/>
    <property type="project" value="InterPro"/>
</dbReference>
<protein>
    <recommendedName>
        <fullName evidence="5">Cytochrome c-type biogenesis protein CcmE</fullName>
    </recommendedName>
</protein>
<dbReference type="GeneID" id="8778349"/>
<dbReference type="Pfam" id="PF03100">
    <property type="entry name" value="CcmE"/>
    <property type="match status" value="1"/>
</dbReference>
<comment type="subcellular location">
    <subcellularLocation>
        <location evidence="1">Membrane</location>
    </subcellularLocation>
</comment>
<dbReference type="STRING" id="589924.Ferp_0843"/>
<name>D3RWZ8_FERPA</name>
<reference evidence="3 4" key="2">
    <citation type="journal article" date="2011" name="Stand. Genomic Sci.">
        <title>Complete genome sequence of Ferroglobus placidus AEDII12DO.</title>
        <authorList>
            <person name="Anderson I."/>
            <person name="Risso C."/>
            <person name="Holmes D."/>
            <person name="Lucas S."/>
            <person name="Copeland A."/>
            <person name="Lapidus A."/>
            <person name="Cheng J.F."/>
            <person name="Bruce D."/>
            <person name="Goodwin L."/>
            <person name="Pitluck S."/>
            <person name="Saunders E."/>
            <person name="Brettin T."/>
            <person name="Detter J.C."/>
            <person name="Han C."/>
            <person name="Tapia R."/>
            <person name="Larimer F."/>
            <person name="Land M."/>
            <person name="Hauser L."/>
            <person name="Woyke T."/>
            <person name="Lovley D."/>
            <person name="Kyrpides N."/>
            <person name="Ivanova N."/>
        </authorList>
    </citation>
    <scope>NUCLEOTIDE SEQUENCE [LARGE SCALE GENOMIC DNA]</scope>
    <source>
        <strain evidence="4">DSM 10642 / AEDII12DO</strain>
    </source>
</reference>
<dbReference type="SUPFAM" id="SSF82093">
    <property type="entry name" value="Heme chaperone CcmE"/>
    <property type="match status" value="1"/>
</dbReference>
<gene>
    <name evidence="3" type="ordered locus">Ferp_0843</name>
</gene>
<dbReference type="InterPro" id="IPR004329">
    <property type="entry name" value="CcmE"/>
</dbReference>
<evidence type="ECO:0008006" key="5">
    <source>
        <dbReference type="Google" id="ProtNLM"/>
    </source>
</evidence>
<proteinExistence type="predicted"/>
<dbReference type="EMBL" id="CP001899">
    <property type="protein sequence ID" value="ADC65011.1"/>
    <property type="molecule type" value="Genomic_DNA"/>
</dbReference>
<dbReference type="InterPro" id="IPR012340">
    <property type="entry name" value="NA-bd_OB-fold"/>
</dbReference>
<dbReference type="Gene3D" id="2.40.50.140">
    <property type="entry name" value="Nucleic acid-binding proteins"/>
    <property type="match status" value="1"/>
</dbReference>
<dbReference type="AlphaFoldDB" id="D3RWZ8"/>
<dbReference type="HOGENOM" id="CLU_079503_3_3_2"/>
<keyword evidence="4" id="KW-1185">Reference proteome</keyword>
<dbReference type="RefSeq" id="WP_012965354.1">
    <property type="nucleotide sequence ID" value="NC_013849.1"/>
</dbReference>
<dbReference type="GO" id="GO:0005886">
    <property type="term" value="C:plasma membrane"/>
    <property type="evidence" value="ECO:0007669"/>
    <property type="project" value="InterPro"/>
</dbReference>
<organism evidence="3 4">
    <name type="scientific">Ferroglobus placidus (strain DSM 10642 / AEDII12DO)</name>
    <dbReference type="NCBI Taxonomy" id="589924"/>
    <lineage>
        <taxon>Archaea</taxon>
        <taxon>Methanobacteriati</taxon>
        <taxon>Methanobacteriota</taxon>
        <taxon>Archaeoglobi</taxon>
        <taxon>Archaeoglobales</taxon>
        <taxon>Archaeoglobaceae</taxon>
        <taxon>Ferroglobus</taxon>
    </lineage>
</organism>
<dbReference type="Proteomes" id="UP000002613">
    <property type="component" value="Chromosome"/>
</dbReference>
<dbReference type="InterPro" id="IPR036127">
    <property type="entry name" value="CcmE-like_sf"/>
</dbReference>
<keyword evidence="2" id="KW-0472">Membrane</keyword>
<dbReference type="KEGG" id="fpl:Ferp_0843"/>
<accession>D3RWZ8</accession>
<dbReference type="GO" id="GO:0017004">
    <property type="term" value="P:cytochrome complex assembly"/>
    <property type="evidence" value="ECO:0007669"/>
    <property type="project" value="InterPro"/>
</dbReference>
<reference evidence="4" key="1">
    <citation type="submission" date="2010-02" db="EMBL/GenBank/DDBJ databases">
        <title>Complete sequence of Ferroglobus placidus DSM 10642.</title>
        <authorList>
            <consortium name="US DOE Joint Genome Institute"/>
            <person name="Lucas S."/>
            <person name="Copeland A."/>
            <person name="Lapidus A."/>
            <person name="Cheng J.-F."/>
            <person name="Bruce D."/>
            <person name="Goodwin L."/>
            <person name="Pitluck S."/>
            <person name="Saunders E."/>
            <person name="Brettin T."/>
            <person name="Detter J.C."/>
            <person name="Han C."/>
            <person name="Tapia R."/>
            <person name="Larimer F."/>
            <person name="Land M."/>
            <person name="Hauser L."/>
            <person name="Kyrpides N."/>
            <person name="Ivanova N."/>
            <person name="Holmes D."/>
            <person name="Lovley D."/>
            <person name="Kyrpides N."/>
            <person name="Anderson I.J."/>
            <person name="Woyke T."/>
        </authorList>
    </citation>
    <scope>NUCLEOTIDE SEQUENCE [LARGE SCALE GENOMIC DNA]</scope>
    <source>
        <strain evidence="4">DSM 10642 / AEDII12DO</strain>
    </source>
</reference>